<comment type="caution">
    <text evidence="3">The sequence shown here is derived from an EMBL/GenBank/DDBJ whole genome shotgun (WGS) entry which is preliminary data.</text>
</comment>
<sequence>MQAGHPELAETLDIETSLSSPEFTNVRSHLEDCLDNWNFDSAYSFSRSFKEAPNPALHLEGVGTVGLPLSERDACAIKRVAKLAPFGMGERTVVDKSVRDTWEMDASLVKVRNSDWQEFLSRVIEDVCKALGVDVATSCPRCDLYKLLLYETGSHFLPHVDTEKADGMFATLIVVLPSEFIGGEAHLSHDGKNTTYDSGAGSLCHTTVMAWYTDVMHEIKPITSGYRLALAYNLVHTTTSLRPALMSSGDALKKLRCILHAWTEDGGASAPSKIVYLLQHKYSQANLRASALKGLDANQAAVLADLAKEQGFHLGLASVVCRVEGDGDDHFGHQDYDEVDFCGDESRSTVIEQFVDLNGELISRSLDFEEEDETIPAELSYMILEGEHDRQEYEGYMGNSAGSLSRWYHRTVLVIWPNYSNISIQYGTDNIQRACSVLFGAAPGTPTSDDLALADFILTRAAKSPMEAARCVCRAARAWNNSSLWVRAVQTCCPLSGKGLDLFPDTQSILDAIAAFGFSGIREGLDILLRNDPRNAQRFAFVDSLEEWLAVHRTTDSLDMISLWIMTMRATLLDTLRPPTPEDVPFFVSLALKHGSVSFLRDSLLPSIKDIAGPEVLRDLAVVAYDEQRFQDPAEVKSQVTSEIMTVAISLTALNEATQPPPAVSYSSRRYSKMPLSCADPNPNLERAKSTLQACIPRFPFLIDAVFDRVADMTSMSVANAEKQVKEVLLPILQLMIDEAPNVAGGVPRAGIEKLLRVVMEAFLKADTKEIKAFKAEDVQLIVRAATLPGGPELLTSLFLPGMQKLAFTPGIVCSILEELDGLRMQVGGGPTGPSLQGAIASLSMKYANTVALYTTPAIADALSNCMKIQALEACTVIIKRIFEAKFLSAKYITHVLVPLIPELRRLCLQYNMLDGFAPAFQTILLAWIDKVLGTRPIGDGSAELSLLPSWTVTCQCADCSLTRAFLRSPEQTLKLERMTIARRTHLVAALKKYTQFACSWNAISSPPGLQVTKLDVIWKPIQWNTLQKQGEAILRTVSSDENELRRLLGPHYVSIVPLLRGMTGGPPPTRSFSVVYAAGVRRPLPSDTAEPASAGQAEPPAKRHKKTVHDARDVIDLT</sequence>
<evidence type="ECO:0000259" key="2">
    <source>
        <dbReference type="PROSITE" id="PS51471"/>
    </source>
</evidence>
<dbReference type="PANTHER" id="PTHR33099">
    <property type="entry name" value="FE2OG DIOXYGENASE DOMAIN-CONTAINING PROTEIN"/>
    <property type="match status" value="1"/>
</dbReference>
<dbReference type="Proteomes" id="UP000292702">
    <property type="component" value="Unassembled WGS sequence"/>
</dbReference>
<evidence type="ECO:0000313" key="3">
    <source>
        <dbReference type="EMBL" id="TCD68475.1"/>
    </source>
</evidence>
<protein>
    <recommendedName>
        <fullName evidence="2">Fe2OG dioxygenase domain-containing protein</fullName>
    </recommendedName>
</protein>
<dbReference type="InterPro" id="IPR005123">
    <property type="entry name" value="Oxoglu/Fe-dep_dioxygenase_dom"/>
</dbReference>
<dbReference type="PANTHER" id="PTHR33099:SF7">
    <property type="entry name" value="MYND-TYPE DOMAIN-CONTAINING PROTEIN"/>
    <property type="match status" value="1"/>
</dbReference>
<proteinExistence type="predicted"/>
<evidence type="ECO:0000313" key="4">
    <source>
        <dbReference type="Proteomes" id="UP000292702"/>
    </source>
</evidence>
<organism evidence="3 4">
    <name type="scientific">Steccherinum ochraceum</name>
    <dbReference type="NCBI Taxonomy" id="92696"/>
    <lineage>
        <taxon>Eukaryota</taxon>
        <taxon>Fungi</taxon>
        <taxon>Dikarya</taxon>
        <taxon>Basidiomycota</taxon>
        <taxon>Agaricomycotina</taxon>
        <taxon>Agaricomycetes</taxon>
        <taxon>Polyporales</taxon>
        <taxon>Steccherinaceae</taxon>
        <taxon>Steccherinum</taxon>
    </lineage>
</organism>
<name>A0A4R0RQJ5_9APHY</name>
<dbReference type="EMBL" id="RWJN01000065">
    <property type="protein sequence ID" value="TCD68475.1"/>
    <property type="molecule type" value="Genomic_DNA"/>
</dbReference>
<dbReference type="Gene3D" id="2.60.120.620">
    <property type="entry name" value="q2cbj1_9rhob like domain"/>
    <property type="match status" value="1"/>
</dbReference>
<dbReference type="AlphaFoldDB" id="A0A4R0RQJ5"/>
<feature type="compositionally biased region" description="Basic and acidic residues" evidence="1">
    <location>
        <begin position="1109"/>
        <end position="1119"/>
    </location>
</feature>
<evidence type="ECO:0000256" key="1">
    <source>
        <dbReference type="SAM" id="MobiDB-lite"/>
    </source>
</evidence>
<feature type="domain" description="Fe2OG dioxygenase" evidence="2">
    <location>
        <begin position="140"/>
        <end position="236"/>
    </location>
</feature>
<gene>
    <name evidence="3" type="ORF">EIP91_010650</name>
</gene>
<accession>A0A4R0RQJ5</accession>
<reference evidence="3 4" key="1">
    <citation type="submission" date="2018-11" db="EMBL/GenBank/DDBJ databases">
        <title>Genome assembly of Steccherinum ochraceum LE-BIN_3174, the white-rot fungus of the Steccherinaceae family (The Residual Polyporoid clade, Polyporales, Basidiomycota).</title>
        <authorList>
            <person name="Fedorova T.V."/>
            <person name="Glazunova O.A."/>
            <person name="Landesman E.O."/>
            <person name="Moiseenko K.V."/>
            <person name="Psurtseva N.V."/>
            <person name="Savinova O.S."/>
            <person name="Shakhova N.V."/>
            <person name="Tyazhelova T.V."/>
            <person name="Vasina D.V."/>
        </authorList>
    </citation>
    <scope>NUCLEOTIDE SEQUENCE [LARGE SCALE GENOMIC DNA]</scope>
    <source>
        <strain evidence="3 4">LE-BIN_3174</strain>
    </source>
</reference>
<dbReference type="OrthoDB" id="124582at2759"/>
<keyword evidence="4" id="KW-1185">Reference proteome</keyword>
<dbReference type="PROSITE" id="PS51471">
    <property type="entry name" value="FE2OG_OXY"/>
    <property type="match status" value="1"/>
</dbReference>
<feature type="region of interest" description="Disordered" evidence="1">
    <location>
        <begin position="1086"/>
        <end position="1119"/>
    </location>
</feature>